<organism evidence="1 2">
    <name type="scientific">Pristionchus fissidentatus</name>
    <dbReference type="NCBI Taxonomy" id="1538716"/>
    <lineage>
        <taxon>Eukaryota</taxon>
        <taxon>Metazoa</taxon>
        <taxon>Ecdysozoa</taxon>
        <taxon>Nematoda</taxon>
        <taxon>Chromadorea</taxon>
        <taxon>Rhabditida</taxon>
        <taxon>Rhabditina</taxon>
        <taxon>Diplogasteromorpha</taxon>
        <taxon>Diplogasteroidea</taxon>
        <taxon>Neodiplogasteridae</taxon>
        <taxon>Pristionchus</taxon>
    </lineage>
</organism>
<sequence length="201" mass="22994">RIFRHSSTQNLYILRCDETTSKIVSSCISSMKFQEFISVVCHAQSFSEYILPTLIKARGLEKVCFSIAADMTLDNPSALSAAIHQLPKVHKVRLSLENIRINSSLYPSADEIAVDDSTLMHLVKNSNYTSFEFTECSGRGIIDAFEIYRCLPDFASRYVEVTTRKKFADDLEELVRAHPNIILHFDNDIRKVFKYDDKKTI</sequence>
<feature type="non-terminal residue" evidence="1">
    <location>
        <position position="201"/>
    </location>
</feature>
<feature type="non-terminal residue" evidence="1">
    <location>
        <position position="1"/>
    </location>
</feature>
<reference evidence="1" key="1">
    <citation type="submission" date="2023-10" db="EMBL/GenBank/DDBJ databases">
        <title>Genome assembly of Pristionchus species.</title>
        <authorList>
            <person name="Yoshida K."/>
            <person name="Sommer R.J."/>
        </authorList>
    </citation>
    <scope>NUCLEOTIDE SEQUENCE</scope>
    <source>
        <strain evidence="1">RS5133</strain>
    </source>
</reference>
<proteinExistence type="predicted"/>
<evidence type="ECO:0000313" key="2">
    <source>
        <dbReference type="Proteomes" id="UP001432322"/>
    </source>
</evidence>
<gene>
    <name evidence="1" type="ORF">PFISCL1PPCAC_20760</name>
</gene>
<dbReference type="EMBL" id="BTSY01000005">
    <property type="protein sequence ID" value="GMT29463.1"/>
    <property type="molecule type" value="Genomic_DNA"/>
</dbReference>
<dbReference type="AlphaFoldDB" id="A0AAV5WD67"/>
<keyword evidence="2" id="KW-1185">Reference proteome</keyword>
<name>A0AAV5WD67_9BILA</name>
<protein>
    <submittedName>
        <fullName evidence="1">Uncharacterized protein</fullName>
    </submittedName>
</protein>
<dbReference type="Proteomes" id="UP001432322">
    <property type="component" value="Unassembled WGS sequence"/>
</dbReference>
<evidence type="ECO:0000313" key="1">
    <source>
        <dbReference type="EMBL" id="GMT29463.1"/>
    </source>
</evidence>
<comment type="caution">
    <text evidence="1">The sequence shown here is derived from an EMBL/GenBank/DDBJ whole genome shotgun (WGS) entry which is preliminary data.</text>
</comment>
<accession>A0AAV5WD67</accession>